<keyword evidence="1" id="KW-0812">Transmembrane</keyword>
<proteinExistence type="predicted"/>
<accession>A0ABS8A784</accession>
<evidence type="ECO:0000313" key="3">
    <source>
        <dbReference type="Proteomes" id="UP001165297"/>
    </source>
</evidence>
<comment type="caution">
    <text evidence="2">The sequence shown here is derived from an EMBL/GenBank/DDBJ whole genome shotgun (WGS) entry which is preliminary data.</text>
</comment>
<feature type="transmembrane region" description="Helical" evidence="1">
    <location>
        <begin position="14"/>
        <end position="36"/>
    </location>
</feature>
<evidence type="ECO:0000313" key="2">
    <source>
        <dbReference type="EMBL" id="MCB2376256.1"/>
    </source>
</evidence>
<gene>
    <name evidence="2" type="ORF">LGH70_01595</name>
</gene>
<name>A0ABS8A784_9BACT</name>
<evidence type="ECO:0008006" key="4">
    <source>
        <dbReference type="Google" id="ProtNLM"/>
    </source>
</evidence>
<reference evidence="2" key="1">
    <citation type="submission" date="2021-10" db="EMBL/GenBank/DDBJ databases">
        <authorList>
            <person name="Dean J.D."/>
            <person name="Kim M.K."/>
            <person name="Newey C.N."/>
            <person name="Stoker T.S."/>
            <person name="Thompson D.W."/>
            <person name="Grose J.H."/>
        </authorList>
    </citation>
    <scope>NUCLEOTIDE SEQUENCE</scope>
    <source>
        <strain evidence="2">BT635</strain>
    </source>
</reference>
<sequence length="69" mass="7767">MHKNVLQSIAGIEIYPLISLAIFFLFFLGLLTYVVLANRQHISAMSQLPLANDPSDDTLPYHLNHDVIC</sequence>
<dbReference type="RefSeq" id="WP_226182011.1">
    <property type="nucleotide sequence ID" value="NZ_JAJADQ010000001.1"/>
</dbReference>
<keyword evidence="3" id="KW-1185">Reference proteome</keyword>
<keyword evidence="1" id="KW-0472">Membrane</keyword>
<organism evidence="2 3">
    <name type="scientific">Hymenobacter nitidus</name>
    <dbReference type="NCBI Taxonomy" id="2880929"/>
    <lineage>
        <taxon>Bacteria</taxon>
        <taxon>Pseudomonadati</taxon>
        <taxon>Bacteroidota</taxon>
        <taxon>Cytophagia</taxon>
        <taxon>Cytophagales</taxon>
        <taxon>Hymenobacteraceae</taxon>
        <taxon>Hymenobacter</taxon>
    </lineage>
</organism>
<keyword evidence="1" id="KW-1133">Transmembrane helix</keyword>
<dbReference type="EMBL" id="JAJADQ010000001">
    <property type="protein sequence ID" value="MCB2376256.1"/>
    <property type="molecule type" value="Genomic_DNA"/>
</dbReference>
<protein>
    <recommendedName>
        <fullName evidence="4">CcoQ/FixQ family Cbb3-type cytochrome c oxidase assembly chaperone</fullName>
    </recommendedName>
</protein>
<dbReference type="Proteomes" id="UP001165297">
    <property type="component" value="Unassembled WGS sequence"/>
</dbReference>
<evidence type="ECO:0000256" key="1">
    <source>
        <dbReference type="SAM" id="Phobius"/>
    </source>
</evidence>